<dbReference type="NCBIfam" id="TIGR00029">
    <property type="entry name" value="S20"/>
    <property type="match status" value="1"/>
</dbReference>
<comment type="similarity">
    <text evidence="1 7">Belongs to the bacterial ribosomal protein bS20 family.</text>
</comment>
<dbReference type="PANTHER" id="PTHR33398:SF1">
    <property type="entry name" value="SMALL RIBOSOMAL SUBUNIT PROTEIN BS20C"/>
    <property type="match status" value="1"/>
</dbReference>
<dbReference type="Proteomes" id="UP000229526">
    <property type="component" value="Unassembled WGS sequence"/>
</dbReference>
<comment type="caution">
    <text evidence="8">The sequence shown here is derived from an EMBL/GenBank/DDBJ whole genome shotgun (WGS) entry which is preliminary data.</text>
</comment>
<sequence length="84" mass="9590">MPVIESVRKALRQNEKRRKINASKKLALKKTIKQYHKLLAEDTKKAEAFLSTVYKGLDKAAKTKLIKPNKASRTKSRLAAKLKK</sequence>
<evidence type="ECO:0000256" key="6">
    <source>
        <dbReference type="ARBA" id="ARBA00035136"/>
    </source>
</evidence>
<dbReference type="HAMAP" id="MF_00500">
    <property type="entry name" value="Ribosomal_bS20"/>
    <property type="match status" value="1"/>
</dbReference>
<dbReference type="Gene3D" id="1.20.58.110">
    <property type="entry name" value="Ribosomal protein S20"/>
    <property type="match status" value="1"/>
</dbReference>
<dbReference type="SUPFAM" id="SSF46992">
    <property type="entry name" value="Ribosomal protein S20"/>
    <property type="match status" value="1"/>
</dbReference>
<dbReference type="GO" id="GO:0006412">
    <property type="term" value="P:translation"/>
    <property type="evidence" value="ECO:0007669"/>
    <property type="project" value="UniProtKB-UniRule"/>
</dbReference>
<evidence type="ECO:0000313" key="8">
    <source>
        <dbReference type="EMBL" id="PIR86843.1"/>
    </source>
</evidence>
<dbReference type="GO" id="GO:0070181">
    <property type="term" value="F:small ribosomal subunit rRNA binding"/>
    <property type="evidence" value="ECO:0007669"/>
    <property type="project" value="TreeGrafter"/>
</dbReference>
<comment type="function">
    <text evidence="7">Binds directly to 16S ribosomal RNA.</text>
</comment>
<dbReference type="GO" id="GO:0003735">
    <property type="term" value="F:structural constituent of ribosome"/>
    <property type="evidence" value="ECO:0007669"/>
    <property type="project" value="InterPro"/>
</dbReference>
<evidence type="ECO:0000313" key="9">
    <source>
        <dbReference type="Proteomes" id="UP000229526"/>
    </source>
</evidence>
<keyword evidence="5 7" id="KW-0687">Ribonucleoprotein</keyword>
<proteinExistence type="inferred from homology"/>
<evidence type="ECO:0000256" key="2">
    <source>
        <dbReference type="ARBA" id="ARBA00022730"/>
    </source>
</evidence>
<evidence type="ECO:0000256" key="3">
    <source>
        <dbReference type="ARBA" id="ARBA00022884"/>
    </source>
</evidence>
<organism evidence="8 9">
    <name type="scientific">Candidatus Harrisonbacteria bacterium CG10_big_fil_rev_8_21_14_0_10_49_15</name>
    <dbReference type="NCBI Taxonomy" id="1974587"/>
    <lineage>
        <taxon>Bacteria</taxon>
        <taxon>Candidatus Harrisoniibacteriota</taxon>
    </lineage>
</organism>
<dbReference type="AlphaFoldDB" id="A0A2H0UKB1"/>
<evidence type="ECO:0000256" key="7">
    <source>
        <dbReference type="HAMAP-Rule" id="MF_00500"/>
    </source>
</evidence>
<keyword evidence="2 7" id="KW-0699">rRNA-binding</keyword>
<dbReference type="GO" id="GO:0015935">
    <property type="term" value="C:small ribosomal subunit"/>
    <property type="evidence" value="ECO:0007669"/>
    <property type="project" value="TreeGrafter"/>
</dbReference>
<gene>
    <name evidence="7 8" type="primary">rpsT</name>
    <name evidence="8" type="ORF">COU11_03225</name>
</gene>
<accession>A0A2H0UKB1</accession>
<keyword evidence="4 7" id="KW-0689">Ribosomal protein</keyword>
<keyword evidence="3 7" id="KW-0694">RNA-binding</keyword>
<dbReference type="InterPro" id="IPR036510">
    <property type="entry name" value="Ribosomal_bS20_sf"/>
</dbReference>
<evidence type="ECO:0000256" key="1">
    <source>
        <dbReference type="ARBA" id="ARBA00007634"/>
    </source>
</evidence>
<dbReference type="PANTHER" id="PTHR33398">
    <property type="entry name" value="30S RIBOSOMAL PROTEIN S20"/>
    <property type="match status" value="1"/>
</dbReference>
<reference evidence="9" key="1">
    <citation type="submission" date="2017-09" db="EMBL/GenBank/DDBJ databases">
        <title>Depth-based differentiation of microbial function through sediment-hosted aquifers and enrichment of novel symbionts in the deep terrestrial subsurface.</title>
        <authorList>
            <person name="Probst A.J."/>
            <person name="Ladd B."/>
            <person name="Jarett J.K."/>
            <person name="Geller-Mcgrath D.E."/>
            <person name="Sieber C.M.K."/>
            <person name="Emerson J.B."/>
            <person name="Anantharaman K."/>
            <person name="Thomas B.C."/>
            <person name="Malmstrom R."/>
            <person name="Stieglmeier M."/>
            <person name="Klingl A."/>
            <person name="Woyke T."/>
            <person name="Ryan C.M."/>
            <person name="Banfield J.F."/>
        </authorList>
    </citation>
    <scope>NUCLEOTIDE SEQUENCE [LARGE SCALE GENOMIC DNA]</scope>
</reference>
<dbReference type="InterPro" id="IPR002583">
    <property type="entry name" value="Ribosomal_bS20"/>
</dbReference>
<name>A0A2H0UKB1_9BACT</name>
<evidence type="ECO:0000256" key="5">
    <source>
        <dbReference type="ARBA" id="ARBA00023274"/>
    </source>
</evidence>
<dbReference type="GO" id="GO:0005829">
    <property type="term" value="C:cytosol"/>
    <property type="evidence" value="ECO:0007669"/>
    <property type="project" value="TreeGrafter"/>
</dbReference>
<dbReference type="EMBL" id="PFBD01000023">
    <property type="protein sequence ID" value="PIR86843.1"/>
    <property type="molecule type" value="Genomic_DNA"/>
</dbReference>
<protein>
    <recommendedName>
        <fullName evidence="6 7">Small ribosomal subunit protein bS20</fullName>
    </recommendedName>
</protein>
<dbReference type="Pfam" id="PF01649">
    <property type="entry name" value="Ribosomal_S20p"/>
    <property type="match status" value="1"/>
</dbReference>
<evidence type="ECO:0000256" key="4">
    <source>
        <dbReference type="ARBA" id="ARBA00022980"/>
    </source>
</evidence>